<reference evidence="2 3" key="1">
    <citation type="journal article" date="2016" name="Environ. Microbiol.">
        <title>Genomic resolution of a cold subsurface aquifer community provides metabolic insights for novel microbes adapted to high CO concentrations.</title>
        <authorList>
            <person name="Probst A.J."/>
            <person name="Castelle C.J."/>
            <person name="Singh A."/>
            <person name="Brown C.T."/>
            <person name="Anantharaman K."/>
            <person name="Sharon I."/>
            <person name="Hug L.A."/>
            <person name="Burstein D."/>
            <person name="Emerson J.B."/>
            <person name="Thomas B.C."/>
            <person name="Banfield J.F."/>
        </authorList>
    </citation>
    <scope>NUCLEOTIDE SEQUENCE [LARGE SCALE GENOMIC DNA]</scope>
    <source>
        <strain evidence="2">CG1_02_31_12</strain>
    </source>
</reference>
<accession>A0A1J4V5G4</accession>
<comment type="caution">
    <text evidence="2">The sequence shown here is derived from an EMBL/GenBank/DDBJ whole genome shotgun (WGS) entry which is preliminary data.</text>
</comment>
<dbReference type="Proteomes" id="UP000185769">
    <property type="component" value="Unassembled WGS sequence"/>
</dbReference>
<sequence>MIKNIIFGIIIIILGTVIFSLNKKVSETVTTPTPINTTYQSVEEKQCKNSNGEWITDGMLQKFRCIYTYSDAGKTCTSSNQCSSSYCVGEIKNKTIIGTCKKNDSPFGCRQTIEDARLGGGEICVD</sequence>
<proteinExistence type="predicted"/>
<keyword evidence="1" id="KW-0812">Transmembrane</keyword>
<evidence type="ECO:0000313" key="2">
    <source>
        <dbReference type="EMBL" id="OIO30029.1"/>
    </source>
</evidence>
<feature type="transmembrane region" description="Helical" evidence="1">
    <location>
        <begin position="5"/>
        <end position="22"/>
    </location>
</feature>
<gene>
    <name evidence="2" type="ORF">AUJ22_00360</name>
</gene>
<evidence type="ECO:0000256" key="1">
    <source>
        <dbReference type="SAM" id="Phobius"/>
    </source>
</evidence>
<keyword evidence="1" id="KW-1133">Transmembrane helix</keyword>
<evidence type="ECO:0000313" key="3">
    <source>
        <dbReference type="Proteomes" id="UP000185769"/>
    </source>
</evidence>
<dbReference type="AlphaFoldDB" id="A0A1J4V5G4"/>
<evidence type="ECO:0008006" key="4">
    <source>
        <dbReference type="Google" id="ProtNLM"/>
    </source>
</evidence>
<name>A0A1J4V5G4_9BACT</name>
<keyword evidence="1" id="KW-0472">Membrane</keyword>
<dbReference type="EMBL" id="MNVM01000005">
    <property type="protein sequence ID" value="OIO30029.1"/>
    <property type="molecule type" value="Genomic_DNA"/>
</dbReference>
<protein>
    <recommendedName>
        <fullName evidence="4">Transmembrane protein</fullName>
    </recommendedName>
</protein>
<dbReference type="STRING" id="1805280.AUJ22_00360"/>
<organism evidence="2 3">
    <name type="scientific">Candidatus Nomurabacteria bacterium CG1_02_31_12</name>
    <dbReference type="NCBI Taxonomy" id="1805280"/>
    <lineage>
        <taxon>Bacteria</taxon>
        <taxon>Candidatus Nomuraibacteriota</taxon>
    </lineage>
</organism>